<dbReference type="EC" id="5.4.99.25" evidence="1"/>
<feature type="domain" description="Pus10-like C-terminal" evidence="6">
    <location>
        <begin position="266"/>
        <end position="310"/>
    </location>
</feature>
<dbReference type="GO" id="GO:0031119">
    <property type="term" value="P:tRNA pseudouridine synthesis"/>
    <property type="evidence" value="ECO:0007669"/>
    <property type="project" value="TreeGrafter"/>
</dbReference>
<feature type="compositionally biased region" description="Polar residues" evidence="4">
    <location>
        <begin position="54"/>
        <end position="63"/>
    </location>
</feature>
<feature type="domain" description="Pus10 N-terminal eukaryotes" evidence="5">
    <location>
        <begin position="127"/>
        <end position="260"/>
    </location>
</feature>
<keyword evidence="2" id="KW-0819">tRNA processing</keyword>
<evidence type="ECO:0000256" key="2">
    <source>
        <dbReference type="ARBA" id="ARBA00022694"/>
    </source>
</evidence>
<evidence type="ECO:0000313" key="7">
    <source>
        <dbReference type="EMBL" id="KAH9380418.1"/>
    </source>
</evidence>
<reference evidence="7 8" key="1">
    <citation type="journal article" date="2020" name="Cell">
        <title>Large-Scale Comparative Analyses of Tick Genomes Elucidate Their Genetic Diversity and Vector Capacities.</title>
        <authorList>
            <consortium name="Tick Genome and Microbiome Consortium (TIGMIC)"/>
            <person name="Jia N."/>
            <person name="Wang J."/>
            <person name="Shi W."/>
            <person name="Du L."/>
            <person name="Sun Y."/>
            <person name="Zhan W."/>
            <person name="Jiang J.F."/>
            <person name="Wang Q."/>
            <person name="Zhang B."/>
            <person name="Ji P."/>
            <person name="Bell-Sakyi L."/>
            <person name="Cui X.M."/>
            <person name="Yuan T.T."/>
            <person name="Jiang B.G."/>
            <person name="Yang W.F."/>
            <person name="Lam T.T."/>
            <person name="Chang Q.C."/>
            <person name="Ding S.J."/>
            <person name="Wang X.J."/>
            <person name="Zhu J.G."/>
            <person name="Ruan X.D."/>
            <person name="Zhao L."/>
            <person name="Wei J.T."/>
            <person name="Ye R.Z."/>
            <person name="Que T.C."/>
            <person name="Du C.H."/>
            <person name="Zhou Y.H."/>
            <person name="Cheng J.X."/>
            <person name="Dai P.F."/>
            <person name="Guo W.B."/>
            <person name="Han X.H."/>
            <person name="Huang E.J."/>
            <person name="Li L.F."/>
            <person name="Wei W."/>
            <person name="Gao Y.C."/>
            <person name="Liu J.Z."/>
            <person name="Shao H.Z."/>
            <person name="Wang X."/>
            <person name="Wang C.C."/>
            <person name="Yang T.C."/>
            <person name="Huo Q.B."/>
            <person name="Li W."/>
            <person name="Chen H.Y."/>
            <person name="Chen S.E."/>
            <person name="Zhou L.G."/>
            <person name="Ni X.B."/>
            <person name="Tian J.H."/>
            <person name="Sheng Y."/>
            <person name="Liu T."/>
            <person name="Pan Y.S."/>
            <person name="Xia L.Y."/>
            <person name="Li J."/>
            <person name="Zhao F."/>
            <person name="Cao W.C."/>
        </authorList>
    </citation>
    <scope>NUCLEOTIDE SEQUENCE [LARGE SCALE GENOMIC DNA]</scope>
    <source>
        <strain evidence="7">HaeL-2018</strain>
    </source>
</reference>
<dbReference type="AlphaFoldDB" id="A0A9J6GY90"/>
<protein>
    <recommendedName>
        <fullName evidence="1">tRNA pseudouridine(55) synthase</fullName>
        <ecNumber evidence="1">5.4.99.25</ecNumber>
    </recommendedName>
</protein>
<feature type="region of interest" description="Disordered" evidence="4">
    <location>
        <begin position="54"/>
        <end position="105"/>
    </location>
</feature>
<evidence type="ECO:0000259" key="5">
    <source>
        <dbReference type="Pfam" id="PF21237"/>
    </source>
</evidence>
<dbReference type="PANTHER" id="PTHR21568">
    <property type="entry name" value="TRNA PSEUDOURIDINE SYNTHASE PUS10"/>
    <property type="match status" value="1"/>
</dbReference>
<keyword evidence="3" id="KW-0413">Isomerase</keyword>
<dbReference type="EMBL" id="JABSTR010000010">
    <property type="protein sequence ID" value="KAH9380418.1"/>
    <property type="molecule type" value="Genomic_DNA"/>
</dbReference>
<name>A0A9J6GY90_HAELO</name>
<dbReference type="Proteomes" id="UP000821853">
    <property type="component" value="Chromosome 8"/>
</dbReference>
<dbReference type="PANTHER" id="PTHR21568:SF0">
    <property type="entry name" value="TRNA PSEUDOURIDINE SYNTHASE PUS10"/>
    <property type="match status" value="1"/>
</dbReference>
<evidence type="ECO:0000256" key="1">
    <source>
        <dbReference type="ARBA" id="ARBA00012787"/>
    </source>
</evidence>
<evidence type="ECO:0000256" key="3">
    <source>
        <dbReference type="ARBA" id="ARBA00023235"/>
    </source>
</evidence>
<gene>
    <name evidence="7" type="ORF">HPB48_001073</name>
</gene>
<proteinExistence type="predicted"/>
<dbReference type="Pfam" id="PF21238">
    <property type="entry name" value="Pus10_C"/>
    <property type="match status" value="1"/>
</dbReference>
<dbReference type="Pfam" id="PF21237">
    <property type="entry name" value="Pus10_N_euk"/>
    <property type="match status" value="1"/>
</dbReference>
<dbReference type="InterPro" id="IPR039894">
    <property type="entry name" value="Pus10-like"/>
</dbReference>
<evidence type="ECO:0000259" key="6">
    <source>
        <dbReference type="Pfam" id="PF21238"/>
    </source>
</evidence>
<dbReference type="OrthoDB" id="271937at2759"/>
<feature type="compositionally biased region" description="Basic and acidic residues" evidence="4">
    <location>
        <begin position="64"/>
        <end position="96"/>
    </location>
</feature>
<evidence type="ECO:0000256" key="4">
    <source>
        <dbReference type="SAM" id="MobiDB-lite"/>
    </source>
</evidence>
<organism evidence="7 8">
    <name type="scientific">Haemaphysalis longicornis</name>
    <name type="common">Bush tick</name>
    <dbReference type="NCBI Taxonomy" id="44386"/>
    <lineage>
        <taxon>Eukaryota</taxon>
        <taxon>Metazoa</taxon>
        <taxon>Ecdysozoa</taxon>
        <taxon>Arthropoda</taxon>
        <taxon>Chelicerata</taxon>
        <taxon>Arachnida</taxon>
        <taxon>Acari</taxon>
        <taxon>Parasitiformes</taxon>
        <taxon>Ixodida</taxon>
        <taxon>Ixodoidea</taxon>
        <taxon>Ixodidae</taxon>
        <taxon>Haemaphysalinae</taxon>
        <taxon>Haemaphysalis</taxon>
    </lineage>
</organism>
<sequence>MPLKLSDENKPAVFEYLREIGCCKFCAERFTGERYYDHYKTFRELAVLSGLESSEASVQPSDEPSSKRPKLDADGSCDEPAKVEDSGEDHMAESHDPSGTSNGTEDSSDVCVACYSLLEVPHLKASFDQHAVVLHLKDKFEESYKESNDIDFVSAKEVWKYVMGPMFADQFGADFSATSGFQVLVTLPSPNAEEECGFLLKEFPESFPNRKQRKRHTREVFTRNAVLDALRKISDEDFKRLYKCPPNRPARLTSKTEVSCVHAPIYLAGRYCKYSRLLSQTPWILNDKRIMESSVQELITDVISKHIPCERRPFILEVFKTKKPDFTSSELEAIEQVGFN</sequence>
<comment type="caution">
    <text evidence="7">The sequence shown here is derived from an EMBL/GenBank/DDBJ whole genome shotgun (WGS) entry which is preliminary data.</text>
</comment>
<keyword evidence="8" id="KW-1185">Reference proteome</keyword>
<accession>A0A9J6GY90</accession>
<dbReference type="InterPro" id="IPR048742">
    <property type="entry name" value="Pus10_N_euk"/>
</dbReference>
<dbReference type="GO" id="GO:0160148">
    <property type="term" value="F:tRNA pseudouridine(55) synthase activity"/>
    <property type="evidence" value="ECO:0007669"/>
    <property type="project" value="UniProtKB-EC"/>
</dbReference>
<dbReference type="InterPro" id="IPR048741">
    <property type="entry name" value="Pus10-like_C"/>
</dbReference>
<dbReference type="Gene3D" id="3.30.70.2510">
    <property type="match status" value="1"/>
</dbReference>
<evidence type="ECO:0000313" key="8">
    <source>
        <dbReference type="Proteomes" id="UP000821853"/>
    </source>
</evidence>
<dbReference type="VEuPathDB" id="VectorBase:HLOH_062052"/>